<feature type="region of interest" description="Disordered" evidence="1">
    <location>
        <begin position="1"/>
        <end position="69"/>
    </location>
</feature>
<feature type="compositionally biased region" description="Polar residues" evidence="1">
    <location>
        <begin position="383"/>
        <end position="396"/>
    </location>
</feature>
<evidence type="ECO:0000313" key="3">
    <source>
        <dbReference type="Proteomes" id="UP000268535"/>
    </source>
</evidence>
<evidence type="ECO:0000256" key="1">
    <source>
        <dbReference type="SAM" id="MobiDB-lite"/>
    </source>
</evidence>
<protein>
    <submittedName>
        <fullName evidence="2">Uncharacterized protein</fullName>
    </submittedName>
</protein>
<feature type="compositionally biased region" description="Low complexity" evidence="1">
    <location>
        <begin position="488"/>
        <end position="500"/>
    </location>
</feature>
<feature type="region of interest" description="Disordered" evidence="1">
    <location>
        <begin position="329"/>
        <end position="550"/>
    </location>
</feature>
<feature type="compositionally biased region" description="Low complexity" evidence="1">
    <location>
        <begin position="14"/>
        <end position="45"/>
    </location>
</feature>
<feature type="compositionally biased region" description="Polar residues" evidence="1">
    <location>
        <begin position="621"/>
        <end position="632"/>
    </location>
</feature>
<reference evidence="3" key="1">
    <citation type="journal article" date="2018" name="Nat. Microbiol.">
        <title>Leveraging single-cell genomics to expand the fungal tree of life.</title>
        <authorList>
            <person name="Ahrendt S.R."/>
            <person name="Quandt C.A."/>
            <person name="Ciobanu D."/>
            <person name="Clum A."/>
            <person name="Salamov A."/>
            <person name="Andreopoulos B."/>
            <person name="Cheng J.F."/>
            <person name="Woyke T."/>
            <person name="Pelin A."/>
            <person name="Henrissat B."/>
            <person name="Reynolds N.K."/>
            <person name="Benny G.L."/>
            <person name="Smith M.E."/>
            <person name="James T.Y."/>
            <person name="Grigoriev I.V."/>
        </authorList>
    </citation>
    <scope>NUCLEOTIDE SEQUENCE [LARGE SCALE GENOMIC DNA]</scope>
    <source>
        <strain evidence="3">ATCC 52028</strain>
    </source>
</reference>
<feature type="region of interest" description="Disordered" evidence="1">
    <location>
        <begin position="241"/>
        <end position="277"/>
    </location>
</feature>
<feature type="compositionally biased region" description="Low complexity" evidence="1">
    <location>
        <begin position="350"/>
        <end position="374"/>
    </location>
</feature>
<feature type="compositionally biased region" description="Polar residues" evidence="1">
    <location>
        <begin position="701"/>
        <end position="711"/>
    </location>
</feature>
<feature type="region of interest" description="Disordered" evidence="1">
    <location>
        <begin position="791"/>
        <end position="817"/>
    </location>
</feature>
<feature type="compositionally biased region" description="Basic residues" evidence="1">
    <location>
        <begin position="530"/>
        <end position="547"/>
    </location>
</feature>
<feature type="compositionally biased region" description="Pro residues" evidence="1">
    <location>
        <begin position="503"/>
        <end position="519"/>
    </location>
</feature>
<feature type="compositionally biased region" description="Low complexity" evidence="1">
    <location>
        <begin position="147"/>
        <end position="158"/>
    </location>
</feature>
<dbReference type="EMBL" id="ML009470">
    <property type="protein sequence ID" value="RKO97001.1"/>
    <property type="molecule type" value="Genomic_DNA"/>
</dbReference>
<dbReference type="Proteomes" id="UP000268535">
    <property type="component" value="Unassembled WGS sequence"/>
</dbReference>
<feature type="compositionally biased region" description="Low complexity" evidence="1">
    <location>
        <begin position="397"/>
        <end position="426"/>
    </location>
</feature>
<organism evidence="2 3">
    <name type="scientific">Caulochytrium protostelioides</name>
    <dbReference type="NCBI Taxonomy" id="1555241"/>
    <lineage>
        <taxon>Eukaryota</taxon>
        <taxon>Fungi</taxon>
        <taxon>Fungi incertae sedis</taxon>
        <taxon>Chytridiomycota</taxon>
        <taxon>Chytridiomycota incertae sedis</taxon>
        <taxon>Chytridiomycetes</taxon>
        <taxon>Caulochytriales</taxon>
        <taxon>Caulochytriaceae</taxon>
        <taxon>Caulochytrium</taxon>
    </lineage>
</organism>
<feature type="compositionally biased region" description="Polar residues" evidence="1">
    <location>
        <begin position="443"/>
        <end position="453"/>
    </location>
</feature>
<feature type="compositionally biased region" description="Low complexity" evidence="1">
    <location>
        <begin position="791"/>
        <end position="800"/>
    </location>
</feature>
<gene>
    <name evidence="2" type="ORF">CAUPRSCDRAFT_11306</name>
</gene>
<evidence type="ECO:0000313" key="2">
    <source>
        <dbReference type="EMBL" id="RKO97001.1"/>
    </source>
</evidence>
<feature type="compositionally biased region" description="Low complexity" evidence="1">
    <location>
        <begin position="212"/>
        <end position="223"/>
    </location>
</feature>
<name>A0A4P9WUG2_9FUNG</name>
<feature type="region of interest" description="Disordered" evidence="1">
    <location>
        <begin position="592"/>
        <end position="743"/>
    </location>
</feature>
<dbReference type="AlphaFoldDB" id="A0A4P9WUG2"/>
<sequence length="817" mass="84076">MASQPPPDYRSYYADAAGSTAPPPTATQAAVQPAAPAAPVADGPAAVPPQSPGSAALASTGGPAPAVAGYYDRPAVFSHTATGAAARASGMHPPSQYPGHPSDYSHASAPAAHPHHAAPHPAHPHTAPPPHVHHGYDERERERDPYAAHPQVAAHAHAYPPPQPASHDGYAHPHHAPPHDPYHPGYTYSHPPPQQQQQQLQPPPPHRGGEYSHASHAMPAPASLRGGYDAASRYAPHPAAYPDPYADARSAQGYGHHAPPHAHHAAPESYASHGAQAEHVPRDPYARHADPYAGGYPHDPYRHDAYHAAAAPLRGSSTVHPDVANGYASHHAASRHAPQVYPPHAHPHGHAYADYGRHAAPSSAGPHGAPSGPHEYLHPSMPHLTSPSSHYAPSSHTPVGPSGAVAPASASAATPASASTITSAPTEVIDLEHRPISPETVPRSATNATSPNHDLNAGLSIANLVHDPASAGKRPSPAPTMTPEHAADGVSAAASALPHHQPAKPPPPSHEPPHHPPPYGSLSHPDHAHHLYSHGHHHHPSAHAHTHAHADPHSFPAVADVASTRLNPQPSTATETDPSIGPVAHALALPRRRGHRANSLHKAPAGSVPHEPADYHHHHLTTVSTAGPTPTNGAAPSDLSSATASATVSGATSPTSRRGPGRATGTTRKYHADPEAGTRKTSTAYFEPPVVRRRGRPPKSNPASGSESGTATRPRRASPASSTGRRGAQGMHDASPMLRKGASANPAVSLADATMMLEALEAGSSSTTKAVEAPVAPALAAPTAVLAATPLSATARAPGRGEPEPPSPFSSPDLVSD</sequence>
<feature type="region of interest" description="Disordered" evidence="1">
    <location>
        <begin position="87"/>
        <end position="224"/>
    </location>
</feature>
<proteinExistence type="predicted"/>
<feature type="compositionally biased region" description="Low complexity" evidence="1">
    <location>
        <begin position="634"/>
        <end position="667"/>
    </location>
</feature>
<feature type="compositionally biased region" description="Basic and acidic residues" evidence="1">
    <location>
        <begin position="134"/>
        <end position="146"/>
    </location>
</feature>
<accession>A0A4P9WUG2</accession>